<evidence type="ECO:0000256" key="2">
    <source>
        <dbReference type="SAM" id="Phobius"/>
    </source>
</evidence>
<proteinExistence type="predicted"/>
<feature type="region of interest" description="Disordered" evidence="1">
    <location>
        <begin position="105"/>
        <end position="127"/>
    </location>
</feature>
<keyword evidence="2" id="KW-0472">Membrane</keyword>
<evidence type="ECO:0000313" key="4">
    <source>
        <dbReference type="Proteomes" id="UP000562027"/>
    </source>
</evidence>
<name>A0A840L6X7_9BURK</name>
<dbReference type="AlphaFoldDB" id="A0A840L6X7"/>
<dbReference type="Proteomes" id="UP000562027">
    <property type="component" value="Unassembled WGS sequence"/>
</dbReference>
<organism evidence="3 4">
    <name type="scientific">Roseateles oligotrophus</name>
    <dbReference type="NCBI Taxonomy" id="1769250"/>
    <lineage>
        <taxon>Bacteria</taxon>
        <taxon>Pseudomonadati</taxon>
        <taxon>Pseudomonadota</taxon>
        <taxon>Betaproteobacteria</taxon>
        <taxon>Burkholderiales</taxon>
        <taxon>Sphaerotilaceae</taxon>
        <taxon>Roseateles</taxon>
    </lineage>
</organism>
<evidence type="ECO:0008006" key="5">
    <source>
        <dbReference type="Google" id="ProtNLM"/>
    </source>
</evidence>
<feature type="transmembrane region" description="Helical" evidence="2">
    <location>
        <begin position="63"/>
        <end position="88"/>
    </location>
</feature>
<dbReference type="RefSeq" id="WP_184296769.1">
    <property type="nucleotide sequence ID" value="NZ_JACHLP010000002.1"/>
</dbReference>
<comment type="caution">
    <text evidence="3">The sequence shown here is derived from an EMBL/GenBank/DDBJ whole genome shotgun (WGS) entry which is preliminary data.</text>
</comment>
<keyword evidence="4" id="KW-1185">Reference proteome</keyword>
<accession>A0A840L6X7</accession>
<protein>
    <recommendedName>
        <fullName evidence="5">Transmembrane protein</fullName>
    </recommendedName>
</protein>
<sequence>MNPFKRLPGYGPKTAAGMERQIWRRLPAVFFWGSLLPLLFVGLRRWLAEPGASDAHSLLLGEYIAYGLVAMHWALTLTLAMGCLIVMVMKGPGFVADAYPPADRDTPFLDLGPPPEEEANQTASPPT</sequence>
<evidence type="ECO:0000313" key="3">
    <source>
        <dbReference type="EMBL" id="MBB4842442.1"/>
    </source>
</evidence>
<gene>
    <name evidence="3" type="ORF">HNP55_000957</name>
</gene>
<feature type="transmembrane region" description="Helical" evidence="2">
    <location>
        <begin position="26"/>
        <end position="43"/>
    </location>
</feature>
<dbReference type="EMBL" id="JACHLP010000002">
    <property type="protein sequence ID" value="MBB4842442.1"/>
    <property type="molecule type" value="Genomic_DNA"/>
</dbReference>
<keyword evidence="2" id="KW-1133">Transmembrane helix</keyword>
<reference evidence="3 4" key="1">
    <citation type="submission" date="2020-08" db="EMBL/GenBank/DDBJ databases">
        <title>Functional genomics of gut bacteria from endangered species of beetles.</title>
        <authorList>
            <person name="Carlos-Shanley C."/>
        </authorList>
    </citation>
    <scope>NUCLEOTIDE SEQUENCE [LARGE SCALE GENOMIC DNA]</scope>
    <source>
        <strain evidence="3 4">S00239</strain>
    </source>
</reference>
<evidence type="ECO:0000256" key="1">
    <source>
        <dbReference type="SAM" id="MobiDB-lite"/>
    </source>
</evidence>
<keyword evidence="2" id="KW-0812">Transmembrane</keyword>